<name>A0ACC8ENM5_9PEZI</name>
<proteinExistence type="predicted"/>
<dbReference type="Proteomes" id="UP000250078">
    <property type="component" value="Unassembled WGS sequence"/>
</dbReference>
<reference evidence="1 2" key="1">
    <citation type="journal article" date="2016" name="Nat. Commun.">
        <title>Ectomycorrhizal ecology is imprinted in the genome of the dominant symbiotic fungus Cenococcum geophilum.</title>
        <authorList>
            <consortium name="DOE Joint Genome Institute"/>
            <person name="Peter M."/>
            <person name="Kohler A."/>
            <person name="Ohm R.A."/>
            <person name="Kuo A."/>
            <person name="Krutzmann J."/>
            <person name="Morin E."/>
            <person name="Arend M."/>
            <person name="Barry K.W."/>
            <person name="Binder M."/>
            <person name="Choi C."/>
            <person name="Clum A."/>
            <person name="Copeland A."/>
            <person name="Grisel N."/>
            <person name="Haridas S."/>
            <person name="Kipfer T."/>
            <person name="LaButti K."/>
            <person name="Lindquist E."/>
            <person name="Lipzen A."/>
            <person name="Maire R."/>
            <person name="Meier B."/>
            <person name="Mihaltcheva S."/>
            <person name="Molinier V."/>
            <person name="Murat C."/>
            <person name="Poggeler S."/>
            <person name="Quandt C.A."/>
            <person name="Sperisen C."/>
            <person name="Tritt A."/>
            <person name="Tisserant E."/>
            <person name="Crous P.W."/>
            <person name="Henrissat B."/>
            <person name="Nehls U."/>
            <person name="Egli S."/>
            <person name="Spatafora J.W."/>
            <person name="Grigoriev I.V."/>
            <person name="Martin F.M."/>
        </authorList>
    </citation>
    <scope>NUCLEOTIDE SEQUENCE [LARGE SCALE GENOMIC DNA]</scope>
    <source>
        <strain evidence="1 2">1.58</strain>
    </source>
</reference>
<keyword evidence="2" id="KW-1185">Reference proteome</keyword>
<sequence>MGPLVKGATALIGLGTEAYAHHKQKKERSKSPALHSSSPMHSEQSDSIYGGNPAPFPQGTLAPPPAYPGGRQRSNGSGSNISDLSAYGSDGDEWARDAAQEQLLTTESSGEIRTVDQLVDDFTRRHPPPQYYTDSGRLPCPVIIPQKRPESKTQGFIRAYAPALNDCGIDQATFLDFLDNYTKSIKGGGYFHAVNIAIATSVIAYTIASASINPAVHFAAFAVHTSIEGGRRLHNTSQINKYLDRMNEELFKPHGLYAMLMTYKPNSDDADLTVDVNTNILKSVYARNGGDRSKFRTASGKTHGDAELPESAPLIFPTLEAADPEQKKNAFKRAGAFIRDYQDRKARAQFEYNNPNSALNVGPKPEFSSIFADPNHPIHKGGPLNLLTGGYLNKGRQKITEKGGSGTATVLPIRTRRQAGRNGGGVGGAKSGIKRLIGEDVIYLMVVNMPSEPELKEVAQWEEQMKKAQHSQQWGQQQAQQAQHAHQQSGYI</sequence>
<organism evidence="1 2">
    <name type="scientific">Cenococcum geophilum 1.58</name>
    <dbReference type="NCBI Taxonomy" id="794803"/>
    <lineage>
        <taxon>Eukaryota</taxon>
        <taxon>Fungi</taxon>
        <taxon>Dikarya</taxon>
        <taxon>Ascomycota</taxon>
        <taxon>Pezizomycotina</taxon>
        <taxon>Dothideomycetes</taxon>
        <taxon>Pleosporomycetidae</taxon>
        <taxon>Gloniales</taxon>
        <taxon>Gloniaceae</taxon>
        <taxon>Cenococcum</taxon>
    </lineage>
</organism>
<accession>A0ACC8ENM5</accession>
<dbReference type="EMBL" id="KV748252">
    <property type="protein sequence ID" value="OCK87951.1"/>
    <property type="molecule type" value="Genomic_DNA"/>
</dbReference>
<protein>
    <submittedName>
        <fullName evidence="1">Uncharacterized protein</fullName>
    </submittedName>
</protein>
<evidence type="ECO:0000313" key="1">
    <source>
        <dbReference type="EMBL" id="OCK87951.1"/>
    </source>
</evidence>
<gene>
    <name evidence="1" type="ORF">K441DRAFT_622037</name>
</gene>
<evidence type="ECO:0000313" key="2">
    <source>
        <dbReference type="Proteomes" id="UP000250078"/>
    </source>
</evidence>